<accession>A0AAW2CI64</accession>
<name>A0AAW2CI64_9ROSI</name>
<organism evidence="2 3">
    <name type="scientific">Lithocarpus litseifolius</name>
    <dbReference type="NCBI Taxonomy" id="425828"/>
    <lineage>
        <taxon>Eukaryota</taxon>
        <taxon>Viridiplantae</taxon>
        <taxon>Streptophyta</taxon>
        <taxon>Embryophyta</taxon>
        <taxon>Tracheophyta</taxon>
        <taxon>Spermatophyta</taxon>
        <taxon>Magnoliopsida</taxon>
        <taxon>eudicotyledons</taxon>
        <taxon>Gunneridae</taxon>
        <taxon>Pentapetalae</taxon>
        <taxon>rosids</taxon>
        <taxon>fabids</taxon>
        <taxon>Fagales</taxon>
        <taxon>Fagaceae</taxon>
        <taxon>Lithocarpus</taxon>
    </lineage>
</organism>
<protein>
    <recommendedName>
        <fullName evidence="1">Retrotransposon Copia-like N-terminal domain-containing protein</fullName>
    </recommendedName>
</protein>
<dbReference type="EMBL" id="JAZDWU010000007">
    <property type="protein sequence ID" value="KAK9996884.1"/>
    <property type="molecule type" value="Genomic_DNA"/>
</dbReference>
<gene>
    <name evidence="2" type="ORF">SO802_021570</name>
</gene>
<dbReference type="Proteomes" id="UP001459277">
    <property type="component" value="Unassembled WGS sequence"/>
</dbReference>
<sequence>MHWKAINDWYGKSVLGEEEKTNQVFLESFEAPSMASTSTSSSSYSKQDPTLVEDISNPLFLHHVENPGTMLVSEALIGENYHAWVRSMK</sequence>
<evidence type="ECO:0000313" key="2">
    <source>
        <dbReference type="EMBL" id="KAK9996884.1"/>
    </source>
</evidence>
<keyword evidence="3" id="KW-1185">Reference proteome</keyword>
<feature type="domain" description="Retrotransposon Copia-like N-terminal" evidence="1">
    <location>
        <begin position="62"/>
        <end position="89"/>
    </location>
</feature>
<dbReference type="AlphaFoldDB" id="A0AAW2CI64"/>
<reference evidence="2 3" key="1">
    <citation type="submission" date="2024-01" db="EMBL/GenBank/DDBJ databases">
        <title>A telomere-to-telomere, gap-free genome of sweet tea (Lithocarpus litseifolius).</title>
        <authorList>
            <person name="Zhou J."/>
        </authorList>
    </citation>
    <scope>NUCLEOTIDE SEQUENCE [LARGE SCALE GENOMIC DNA]</scope>
    <source>
        <strain evidence="2">Zhou-2022a</strain>
        <tissue evidence="2">Leaf</tissue>
    </source>
</reference>
<evidence type="ECO:0000259" key="1">
    <source>
        <dbReference type="Pfam" id="PF14244"/>
    </source>
</evidence>
<evidence type="ECO:0000313" key="3">
    <source>
        <dbReference type="Proteomes" id="UP001459277"/>
    </source>
</evidence>
<comment type="caution">
    <text evidence="2">The sequence shown here is derived from an EMBL/GenBank/DDBJ whole genome shotgun (WGS) entry which is preliminary data.</text>
</comment>
<dbReference type="InterPro" id="IPR029472">
    <property type="entry name" value="Copia-like_N"/>
</dbReference>
<proteinExistence type="predicted"/>
<dbReference type="Pfam" id="PF14244">
    <property type="entry name" value="Retrotran_gag_3"/>
    <property type="match status" value="1"/>
</dbReference>